<dbReference type="Proteomes" id="UP000001396">
    <property type="component" value="Unassembled WGS sequence"/>
</dbReference>
<keyword evidence="1" id="KW-0732">Signal</keyword>
<proteinExistence type="predicted"/>
<reference evidence="2 3" key="1">
    <citation type="journal article" date="2011" name="Genome Res.">
        <title>Phylogeny-wide analysis of social amoeba genomes highlights ancient origins for complex intercellular communication.</title>
        <authorList>
            <person name="Heidel A.J."/>
            <person name="Lawal H.M."/>
            <person name="Felder M."/>
            <person name="Schilde C."/>
            <person name="Helps N.R."/>
            <person name="Tunggal B."/>
            <person name="Rivero F."/>
            <person name="John U."/>
            <person name="Schleicher M."/>
            <person name="Eichinger L."/>
            <person name="Platzer M."/>
            <person name="Noegel A.A."/>
            <person name="Schaap P."/>
            <person name="Gloeckner G."/>
        </authorList>
    </citation>
    <scope>NUCLEOTIDE SEQUENCE [LARGE SCALE GENOMIC DNA]</scope>
    <source>
        <strain evidence="3">ATCC 26659 / Pp 5 / PN500</strain>
    </source>
</reference>
<organism evidence="2 3">
    <name type="scientific">Heterostelium pallidum (strain ATCC 26659 / Pp 5 / PN500)</name>
    <name type="common">Cellular slime mold</name>
    <name type="synonym">Polysphondylium pallidum</name>
    <dbReference type="NCBI Taxonomy" id="670386"/>
    <lineage>
        <taxon>Eukaryota</taxon>
        <taxon>Amoebozoa</taxon>
        <taxon>Evosea</taxon>
        <taxon>Eumycetozoa</taxon>
        <taxon>Dictyostelia</taxon>
        <taxon>Acytosteliales</taxon>
        <taxon>Acytosteliaceae</taxon>
        <taxon>Heterostelium</taxon>
    </lineage>
</organism>
<dbReference type="AlphaFoldDB" id="D3BDW9"/>
<accession>D3BDW9</accession>
<sequence length="460" mass="52149">MITIILLNIIIILQYSLNINLCQDIGDDHTCIDSDPQEPPIYNIKCLFTLKSYQTSILESLNQKSNCTLTYGRYFYQTDYSVNPYSSPEVKINRLKPNITKVNICEQYNNKYLKEIYRVVSNSNVSTLKGITSLSRVLPVNLTSITFNDDLDEELFAGYLPPNLKKLKFKWYSSFNQAIEPGVLSNTLKKLKFGECFNQPIEPNVLPASLTFLELGLDFSETLQVGSLPPNLRVLKCYGNSAISDGVLPKSLCTLESPLSWMPFIKSLDNLTTLRLSQSDSYSLGISVNLADLPVSLTNLNISTSCILTSSISPSIRYLDIHHTEYDIDEIFKDRSRYNFERLCVNGAKNESLDNLKIKELKLQFYKHASFMRDIPFGVETLNIGYFALKNIVAKVIPSSVKKVIFQNNEPIDQMDFKIPDSVEEVEILNFISDKPLSSFLLPNSAKSLTIPFVMVQHQK</sequence>
<evidence type="ECO:0000256" key="1">
    <source>
        <dbReference type="SAM" id="SignalP"/>
    </source>
</evidence>
<dbReference type="InParanoid" id="D3BDW9"/>
<dbReference type="PANTHER" id="PTHR32134">
    <property type="entry name" value="FNIP REPEAT-CONTAINING PROTEIN"/>
    <property type="match status" value="1"/>
</dbReference>
<feature type="signal peptide" evidence="1">
    <location>
        <begin position="1"/>
        <end position="18"/>
    </location>
</feature>
<dbReference type="Pfam" id="PF05725">
    <property type="entry name" value="FNIP"/>
    <property type="match status" value="2"/>
</dbReference>
<protein>
    <submittedName>
        <fullName evidence="2">Uncharacterized protein</fullName>
    </submittedName>
</protein>
<name>D3BDW9_HETP5</name>
<dbReference type="EMBL" id="ADBJ01000031">
    <property type="protein sequence ID" value="EFA80100.1"/>
    <property type="molecule type" value="Genomic_DNA"/>
</dbReference>
<feature type="chain" id="PRO_5003041050" evidence="1">
    <location>
        <begin position="19"/>
        <end position="460"/>
    </location>
</feature>
<evidence type="ECO:0000313" key="2">
    <source>
        <dbReference type="EMBL" id="EFA80100.1"/>
    </source>
</evidence>
<evidence type="ECO:0000313" key="3">
    <source>
        <dbReference type="Proteomes" id="UP000001396"/>
    </source>
</evidence>
<dbReference type="FunCoup" id="D3BDW9">
    <property type="interactions" value="171"/>
</dbReference>
<dbReference type="InterPro" id="IPR051251">
    <property type="entry name" value="STK_FNIP-Repeat"/>
</dbReference>
<comment type="caution">
    <text evidence="2">The sequence shown here is derived from an EMBL/GenBank/DDBJ whole genome shotgun (WGS) entry which is preliminary data.</text>
</comment>
<dbReference type="InterPro" id="IPR008615">
    <property type="entry name" value="FNIP"/>
</dbReference>
<dbReference type="RefSeq" id="XP_020432220.1">
    <property type="nucleotide sequence ID" value="XM_020577772.1"/>
</dbReference>
<dbReference type="GeneID" id="31362403"/>
<dbReference type="PANTHER" id="PTHR32134:SF92">
    <property type="entry name" value="FNIP REPEAT-CONTAINING PROTEIN"/>
    <property type="match status" value="1"/>
</dbReference>
<keyword evidence="3" id="KW-1185">Reference proteome</keyword>
<gene>
    <name evidence="2" type="ORF">PPL_06922</name>
</gene>
<dbReference type="SUPFAM" id="SSF52058">
    <property type="entry name" value="L domain-like"/>
    <property type="match status" value="1"/>
</dbReference>